<dbReference type="PANTHER" id="PTHR46401:SF2">
    <property type="entry name" value="GLYCOSYLTRANSFERASE WBBK-RELATED"/>
    <property type="match status" value="1"/>
</dbReference>
<evidence type="ECO:0000313" key="5">
    <source>
        <dbReference type="EMBL" id="TCU88028.1"/>
    </source>
</evidence>
<dbReference type="Pfam" id="PF13579">
    <property type="entry name" value="Glyco_trans_4_4"/>
    <property type="match status" value="1"/>
</dbReference>
<sequence>MHIGIVGPISFADIAYLLPDASERAAKEMQGSSLLISLIDELLNLGYQVSAFTTEPGLDPNAAEFVLTRHGQFSLYQVPLRRKGFRSDRGLHGRMLDLFALERRCLLKAIQASGVDILHAHWTYEFAWAAQNSNIPVLITCHDAPWQILRLMPDLYRLGRLLMAHRVLMRAQYLSAVSPYIVEKISWMHRASMAVIPNPLPADLFTAAAAEKKEIIIGMIINNWSRLKNAAVGMTALSALKQIRPDISVHLYGPGMGQGEAAWQWAEEHDCLDSFDFFGAQPYQAIKDAIKNFTILLHPSLEESFGMTLAEAMAVGVPVVAGKNSGAVPWVVEEAGILVDVQSADEVLKALLYLLSDKEKYQYCADAGLKRARNCFSVQAVTKQYIEQYKKIAGFK</sequence>
<reference evidence="5 7" key="2">
    <citation type="submission" date="2019-03" db="EMBL/GenBank/DDBJ databases">
        <title>Genomic Encyclopedia of Type Strains, Phase IV (KMG-IV): sequencing the most valuable type-strain genomes for metagenomic binning, comparative biology and taxonomic classification.</title>
        <authorList>
            <person name="Goeker M."/>
        </authorList>
    </citation>
    <scope>NUCLEOTIDE SEQUENCE [LARGE SCALE GENOMIC DNA]</scope>
    <source>
        <strain evidence="5 7">DSM 3764</strain>
    </source>
</reference>
<dbReference type="AlphaFoldDB" id="A0A377SYE7"/>
<organism evidence="4 6">
    <name type="scientific">Iodobacter fluviatilis</name>
    <dbReference type="NCBI Taxonomy" id="537"/>
    <lineage>
        <taxon>Bacteria</taxon>
        <taxon>Pseudomonadati</taxon>
        <taxon>Pseudomonadota</taxon>
        <taxon>Betaproteobacteria</taxon>
        <taxon>Neisseriales</taxon>
        <taxon>Chitinibacteraceae</taxon>
        <taxon>Iodobacter</taxon>
    </lineage>
</organism>
<dbReference type="SUPFAM" id="SSF53756">
    <property type="entry name" value="UDP-Glycosyltransferase/glycogen phosphorylase"/>
    <property type="match status" value="1"/>
</dbReference>
<dbReference type="GO" id="GO:0102710">
    <property type="term" value="F:D-inositol-3-phosphate glycosyltransferase activity"/>
    <property type="evidence" value="ECO:0007669"/>
    <property type="project" value="UniProtKB-EC"/>
</dbReference>
<dbReference type="CDD" id="cd03801">
    <property type="entry name" value="GT4_PimA-like"/>
    <property type="match status" value="1"/>
</dbReference>
<dbReference type="Proteomes" id="UP000255108">
    <property type="component" value="Unassembled WGS sequence"/>
</dbReference>
<evidence type="ECO:0000259" key="2">
    <source>
        <dbReference type="Pfam" id="PF00534"/>
    </source>
</evidence>
<keyword evidence="7" id="KW-1185">Reference proteome</keyword>
<dbReference type="InterPro" id="IPR028098">
    <property type="entry name" value="Glyco_trans_4-like_N"/>
</dbReference>
<feature type="domain" description="Glycosyl transferase family 1" evidence="2">
    <location>
        <begin position="220"/>
        <end position="370"/>
    </location>
</feature>
<dbReference type="GO" id="GO:0009103">
    <property type="term" value="P:lipopolysaccharide biosynthetic process"/>
    <property type="evidence" value="ECO:0007669"/>
    <property type="project" value="TreeGrafter"/>
</dbReference>
<accession>A0A377SYE7</accession>
<gene>
    <name evidence="4" type="primary">mshA_3</name>
    <name evidence="5" type="ORF">EV682_104198</name>
    <name evidence="4" type="ORF">NCTC11159_04104</name>
</gene>
<dbReference type="EMBL" id="UGHR01000004">
    <property type="protein sequence ID" value="STR45529.1"/>
    <property type="molecule type" value="Genomic_DNA"/>
</dbReference>
<name>A0A377SYE7_9NEIS</name>
<evidence type="ECO:0000256" key="1">
    <source>
        <dbReference type="ARBA" id="ARBA00022679"/>
    </source>
</evidence>
<evidence type="ECO:0000259" key="3">
    <source>
        <dbReference type="Pfam" id="PF13579"/>
    </source>
</evidence>
<dbReference type="Proteomes" id="UP000295794">
    <property type="component" value="Unassembled WGS sequence"/>
</dbReference>
<dbReference type="EMBL" id="SMBT01000004">
    <property type="protein sequence ID" value="TCU88028.1"/>
    <property type="molecule type" value="Genomic_DNA"/>
</dbReference>
<dbReference type="EC" id="2.4.1.250" evidence="4"/>
<keyword evidence="1 4" id="KW-0808">Transferase</keyword>
<dbReference type="Pfam" id="PF00534">
    <property type="entry name" value="Glycos_transf_1"/>
    <property type="match status" value="1"/>
</dbReference>
<dbReference type="InterPro" id="IPR001296">
    <property type="entry name" value="Glyco_trans_1"/>
</dbReference>
<proteinExistence type="predicted"/>
<evidence type="ECO:0000313" key="6">
    <source>
        <dbReference type="Proteomes" id="UP000255108"/>
    </source>
</evidence>
<evidence type="ECO:0000313" key="4">
    <source>
        <dbReference type="EMBL" id="STR45529.1"/>
    </source>
</evidence>
<dbReference type="Gene3D" id="3.40.50.2000">
    <property type="entry name" value="Glycogen Phosphorylase B"/>
    <property type="match status" value="2"/>
</dbReference>
<keyword evidence="4" id="KW-0328">Glycosyltransferase</keyword>
<protein>
    <submittedName>
        <fullName evidence="4">D-inositol-3-phosphate glycosyltransferase</fullName>
        <ecNumber evidence="4">2.4.1.250</ecNumber>
    </submittedName>
    <submittedName>
        <fullName evidence="5">Glycosyltransferase involved in cell wall biosynthesis</fullName>
    </submittedName>
</protein>
<evidence type="ECO:0000313" key="7">
    <source>
        <dbReference type="Proteomes" id="UP000295794"/>
    </source>
</evidence>
<reference evidence="4 6" key="1">
    <citation type="submission" date="2018-06" db="EMBL/GenBank/DDBJ databases">
        <authorList>
            <consortium name="Pathogen Informatics"/>
            <person name="Doyle S."/>
        </authorList>
    </citation>
    <scope>NUCLEOTIDE SEQUENCE [LARGE SCALE GENOMIC DNA]</scope>
    <source>
        <strain evidence="4 6">NCTC11159</strain>
    </source>
</reference>
<dbReference type="PANTHER" id="PTHR46401">
    <property type="entry name" value="GLYCOSYLTRANSFERASE WBBK-RELATED"/>
    <property type="match status" value="1"/>
</dbReference>
<feature type="domain" description="Glycosyltransferase subfamily 4-like N-terminal" evidence="3">
    <location>
        <begin position="38"/>
        <end position="198"/>
    </location>
</feature>